<dbReference type="GO" id="GO:0140359">
    <property type="term" value="F:ABC-type transporter activity"/>
    <property type="evidence" value="ECO:0007669"/>
    <property type="project" value="InterPro"/>
</dbReference>
<comment type="caution">
    <text evidence="8">The sequence shown here is derived from an EMBL/GenBank/DDBJ whole genome shotgun (WGS) entry which is preliminary data.</text>
</comment>
<evidence type="ECO:0000256" key="4">
    <source>
        <dbReference type="ARBA" id="ARBA00022989"/>
    </source>
</evidence>
<evidence type="ECO:0000313" key="9">
    <source>
        <dbReference type="Proteomes" id="UP000244956"/>
    </source>
</evidence>
<evidence type="ECO:0000259" key="7">
    <source>
        <dbReference type="Pfam" id="PF12698"/>
    </source>
</evidence>
<feature type="transmembrane region" description="Helical" evidence="6">
    <location>
        <begin position="30"/>
        <end position="49"/>
    </location>
</feature>
<keyword evidence="2" id="KW-1003">Cell membrane</keyword>
<dbReference type="OrthoDB" id="9811522at2"/>
<reference evidence="8 9" key="1">
    <citation type="submission" date="2018-05" db="EMBL/GenBank/DDBJ databases">
        <title>Marinilabilia rubrum sp. nov., isolated from saltern sediment.</title>
        <authorList>
            <person name="Zhang R."/>
        </authorList>
    </citation>
    <scope>NUCLEOTIDE SEQUENCE [LARGE SCALE GENOMIC DNA]</scope>
    <source>
        <strain evidence="8 9">WTE16</strain>
    </source>
</reference>
<dbReference type="PANTHER" id="PTHR30294">
    <property type="entry name" value="MEMBRANE COMPONENT OF ABC TRANSPORTER YHHJ-RELATED"/>
    <property type="match status" value="1"/>
</dbReference>
<evidence type="ECO:0000256" key="2">
    <source>
        <dbReference type="ARBA" id="ARBA00022475"/>
    </source>
</evidence>
<keyword evidence="4 6" id="KW-1133">Transmembrane helix</keyword>
<dbReference type="GO" id="GO:0005886">
    <property type="term" value="C:plasma membrane"/>
    <property type="evidence" value="ECO:0007669"/>
    <property type="project" value="UniProtKB-SubCell"/>
</dbReference>
<dbReference type="Pfam" id="PF12698">
    <property type="entry name" value="ABC2_membrane_3"/>
    <property type="match status" value="1"/>
</dbReference>
<name>A0A2U2BCR0_9BACT</name>
<dbReference type="RefSeq" id="WP_109263223.1">
    <property type="nucleotide sequence ID" value="NZ_QEWP01000002.1"/>
</dbReference>
<dbReference type="AlphaFoldDB" id="A0A2U2BCR0"/>
<dbReference type="InterPro" id="IPR013525">
    <property type="entry name" value="ABC2_TM"/>
</dbReference>
<feature type="transmembrane region" description="Helical" evidence="6">
    <location>
        <begin position="240"/>
        <end position="270"/>
    </location>
</feature>
<dbReference type="InterPro" id="IPR051449">
    <property type="entry name" value="ABC-2_transporter_component"/>
</dbReference>
<evidence type="ECO:0000256" key="6">
    <source>
        <dbReference type="SAM" id="Phobius"/>
    </source>
</evidence>
<dbReference type="EMBL" id="QEWP01000002">
    <property type="protein sequence ID" value="PWE00852.1"/>
    <property type="molecule type" value="Genomic_DNA"/>
</dbReference>
<protein>
    <recommendedName>
        <fullName evidence="7">ABC-2 type transporter transmembrane domain-containing protein</fullName>
    </recommendedName>
</protein>
<evidence type="ECO:0000256" key="3">
    <source>
        <dbReference type="ARBA" id="ARBA00022692"/>
    </source>
</evidence>
<feature type="domain" description="ABC-2 type transporter transmembrane" evidence="7">
    <location>
        <begin position="33"/>
        <end position="385"/>
    </location>
</feature>
<dbReference type="Proteomes" id="UP000244956">
    <property type="component" value="Unassembled WGS sequence"/>
</dbReference>
<proteinExistence type="predicted"/>
<feature type="transmembrane region" description="Helical" evidence="6">
    <location>
        <begin position="371"/>
        <end position="390"/>
    </location>
</feature>
<feature type="transmembrane region" description="Helical" evidence="6">
    <location>
        <begin position="282"/>
        <end position="303"/>
    </location>
</feature>
<gene>
    <name evidence="8" type="ORF">DDZ16_04470</name>
</gene>
<keyword evidence="3 6" id="KW-0812">Transmembrane</keyword>
<dbReference type="Gene3D" id="3.40.1710.10">
    <property type="entry name" value="abc type-2 transporter like domain"/>
    <property type="match status" value="1"/>
</dbReference>
<feature type="transmembrane region" description="Helical" evidence="6">
    <location>
        <begin position="196"/>
        <end position="219"/>
    </location>
</feature>
<keyword evidence="5 6" id="KW-0472">Membrane</keyword>
<organism evidence="8 9">
    <name type="scientific">Marinilabilia rubra</name>
    <dbReference type="NCBI Taxonomy" id="2162893"/>
    <lineage>
        <taxon>Bacteria</taxon>
        <taxon>Pseudomonadati</taxon>
        <taxon>Bacteroidota</taxon>
        <taxon>Bacteroidia</taxon>
        <taxon>Marinilabiliales</taxon>
        <taxon>Marinilabiliaceae</taxon>
        <taxon>Marinilabilia</taxon>
    </lineage>
</organism>
<comment type="subcellular location">
    <subcellularLocation>
        <location evidence="1">Cell membrane</location>
        <topology evidence="1">Multi-pass membrane protein</topology>
    </subcellularLocation>
</comment>
<feature type="transmembrane region" description="Helical" evidence="6">
    <location>
        <begin position="310"/>
        <end position="330"/>
    </location>
</feature>
<evidence type="ECO:0000256" key="1">
    <source>
        <dbReference type="ARBA" id="ARBA00004651"/>
    </source>
</evidence>
<sequence>MQTTKDNINSLELTARHLLQELKSIFSDSGALLILIGAMIIYPVIYSIGYSNEVLTDLPVGVVDLDQSSLSRKYISMLDGTSEVAVTIEPASLSEAEQLFMDNKITGVILIPQNFEKDILKEQPTHVAVYADGSYFLKYKTQYTAASYVNAYFSGGISIKRYMAEGQSFRQAEISNSPIDAQTHILYNPSSSYGSFIMPGLIILILQQTLLIGIGIMGGSFSESKNTPFVLTPDKQKREVLPLIFGKAGAYLLISMMNIGLAIVLVHHWFSFPDKAEMTDVLLLLFPFLIAVIFLGIGLSTLFKHRESSIVFMMFLSPIALFVSGVSWPVSAMPQWLVELSKIFPATTAIPAYLRLRIMGTGLSGIKSEILFLYAQAALYGALTIVYFFFRIRKSAAAQ</sequence>
<dbReference type="PANTHER" id="PTHR30294:SF46">
    <property type="entry name" value="ABC TRANSPORTER PERMEASE"/>
    <property type="match status" value="1"/>
</dbReference>
<evidence type="ECO:0000313" key="8">
    <source>
        <dbReference type="EMBL" id="PWE00852.1"/>
    </source>
</evidence>
<accession>A0A2U2BCR0</accession>
<keyword evidence="9" id="KW-1185">Reference proteome</keyword>
<evidence type="ECO:0000256" key="5">
    <source>
        <dbReference type="ARBA" id="ARBA00023136"/>
    </source>
</evidence>